<proteinExistence type="predicted"/>
<organism evidence="2 3">
    <name type="scientific">Flavobacterium akiainvivens</name>
    <dbReference type="NCBI Taxonomy" id="1202724"/>
    <lineage>
        <taxon>Bacteria</taxon>
        <taxon>Pseudomonadati</taxon>
        <taxon>Bacteroidota</taxon>
        <taxon>Flavobacteriia</taxon>
        <taxon>Flavobacteriales</taxon>
        <taxon>Flavobacteriaceae</taxon>
        <taxon>Flavobacterium</taxon>
    </lineage>
</organism>
<gene>
    <name evidence="2" type="ORF">AM493_01610</name>
</gene>
<protein>
    <submittedName>
        <fullName evidence="2">Uncharacterized protein</fullName>
    </submittedName>
</protein>
<accession>A0A0M8MF03</accession>
<dbReference type="STRING" id="1202724.AM493_01610"/>
<dbReference type="AlphaFoldDB" id="A0A0M8MF03"/>
<comment type="caution">
    <text evidence="2">The sequence shown here is derived from an EMBL/GenBank/DDBJ whole genome shotgun (WGS) entry which is preliminary data.</text>
</comment>
<dbReference type="EMBL" id="LIYD01000005">
    <property type="protein sequence ID" value="KOS04881.1"/>
    <property type="molecule type" value="Genomic_DNA"/>
</dbReference>
<feature type="transmembrane region" description="Helical" evidence="1">
    <location>
        <begin position="32"/>
        <end position="50"/>
    </location>
</feature>
<keyword evidence="1" id="KW-0812">Transmembrane</keyword>
<keyword evidence="3" id="KW-1185">Reference proteome</keyword>
<sequence length="69" mass="8203">MVYSAIAKYVNFIFNTLQKYTYNTVKQLIEKLLLVTVIKLCIIYYNLIFIHNFRTFTFYNKGAINGTLH</sequence>
<dbReference type="Proteomes" id="UP000037755">
    <property type="component" value="Unassembled WGS sequence"/>
</dbReference>
<reference evidence="2 3" key="1">
    <citation type="submission" date="2015-08" db="EMBL/GenBank/DDBJ databases">
        <title>Whole genome sequence of Flavobacterium akiainvivens IK-1T, from decaying Wikstroemia oahuensis, an endemic Hawaiian shrub.</title>
        <authorList>
            <person name="Wan X."/>
            <person name="Hou S."/>
            <person name="Saito J."/>
            <person name="Donachie S."/>
        </authorList>
    </citation>
    <scope>NUCLEOTIDE SEQUENCE [LARGE SCALE GENOMIC DNA]</scope>
    <source>
        <strain evidence="2 3">IK-1</strain>
    </source>
</reference>
<keyword evidence="1" id="KW-1133">Transmembrane helix</keyword>
<keyword evidence="1" id="KW-0472">Membrane</keyword>
<dbReference type="PATRIC" id="fig|1202724.3.peg.327"/>
<evidence type="ECO:0000256" key="1">
    <source>
        <dbReference type="SAM" id="Phobius"/>
    </source>
</evidence>
<evidence type="ECO:0000313" key="2">
    <source>
        <dbReference type="EMBL" id="KOS04881.1"/>
    </source>
</evidence>
<name>A0A0M8MF03_9FLAO</name>
<evidence type="ECO:0000313" key="3">
    <source>
        <dbReference type="Proteomes" id="UP000037755"/>
    </source>
</evidence>